<keyword evidence="9" id="KW-0732">Signal</keyword>
<dbReference type="Proteomes" id="UP000189295">
    <property type="component" value="Unassembled WGS sequence"/>
</dbReference>
<sequence length="470" mass="51492">MHKINALTTAIVCALALSGCSMAPVYERPAAPVPSEYPALPAPSLKTEATLPDWERFVQLAPLRTLVASALTHNRDLRQALLNVETARAQYGIERADRLPSINANGALDRQRIPGQLSPTQRGGVQSIYRADVGLNAFEIDLFGRVRNLSEAALQEYLASEQAARTVRITLVASVSEAYLRYSAAQARMSVTQQTLSAREKSLELVQMRGQVGSATELDTQEALGLLEQARIEQSRTQRESLQARYALQLLVGEDELNANLMAGSTDDIFFQDVHAGLPSSLLSSRPDILGAEHRIQARNANIGAARAAFFPRITLTGNLGTAGPELSDLFSAGSRTWQFLPQVSLPIFSGGRNQANLDLANLRKESSIVEYEKAIQTAFTEVADALASRTTLQQQLDSQKKLVATSERTLSLAELRYRSGVDSHLRYLDAQRGDFSNRLALIDTWQALQVSRIQLYKSLGGSESQHFSE</sequence>
<comment type="caution">
    <text evidence="10">The sequence shown here is derived from an EMBL/GenBank/DDBJ whole genome shotgun (WGS) entry which is preliminary data.</text>
</comment>
<comment type="similarity">
    <text evidence="2 9">Belongs to the outer membrane factor (OMF) (TC 1.B.17) family.</text>
</comment>
<keyword evidence="5 9" id="KW-0472">Membrane</keyword>
<dbReference type="OrthoDB" id="9770517at2"/>
<dbReference type="PANTHER" id="PTHR30203:SF32">
    <property type="entry name" value="CATION EFFLUX SYSTEM PROTEIN CUSC"/>
    <property type="match status" value="1"/>
</dbReference>
<dbReference type="Gene3D" id="2.20.200.10">
    <property type="entry name" value="Outer membrane efflux proteins (OEP)"/>
    <property type="match status" value="1"/>
</dbReference>
<dbReference type="InterPro" id="IPR003423">
    <property type="entry name" value="OMP_efflux"/>
</dbReference>
<evidence type="ECO:0000256" key="4">
    <source>
        <dbReference type="ARBA" id="ARBA00022692"/>
    </source>
</evidence>
<accession>A0A1V2JWG2</accession>
<evidence type="ECO:0000313" key="11">
    <source>
        <dbReference type="Proteomes" id="UP000189295"/>
    </source>
</evidence>
<feature type="signal peptide" evidence="9">
    <location>
        <begin position="1"/>
        <end position="23"/>
    </location>
</feature>
<evidence type="ECO:0000256" key="7">
    <source>
        <dbReference type="ARBA" id="ARBA00023237"/>
    </source>
</evidence>
<evidence type="ECO:0000256" key="1">
    <source>
        <dbReference type="ARBA" id="ARBA00004459"/>
    </source>
</evidence>
<evidence type="ECO:0000313" key="10">
    <source>
        <dbReference type="EMBL" id="ONH49739.1"/>
    </source>
</evidence>
<dbReference type="RefSeq" id="WP_076955032.1">
    <property type="nucleotide sequence ID" value="NZ_MNPW01000023.1"/>
</dbReference>
<dbReference type="NCBIfam" id="TIGR01845">
    <property type="entry name" value="outer_NodT"/>
    <property type="match status" value="1"/>
</dbReference>
<evidence type="ECO:0000256" key="6">
    <source>
        <dbReference type="ARBA" id="ARBA00023139"/>
    </source>
</evidence>
<organism evidence="10 11">
    <name type="scientific">Pseudomonas cedrina subsp. cedrina</name>
    <dbReference type="NCBI Taxonomy" id="76762"/>
    <lineage>
        <taxon>Bacteria</taxon>
        <taxon>Pseudomonadati</taxon>
        <taxon>Pseudomonadota</taxon>
        <taxon>Gammaproteobacteria</taxon>
        <taxon>Pseudomonadales</taxon>
        <taxon>Pseudomonadaceae</taxon>
        <taxon>Pseudomonas</taxon>
    </lineage>
</organism>
<keyword evidence="4 9" id="KW-0812">Transmembrane</keyword>
<protein>
    <submittedName>
        <fullName evidence="10">Multidrug transporter</fullName>
    </submittedName>
</protein>
<evidence type="ECO:0000256" key="3">
    <source>
        <dbReference type="ARBA" id="ARBA00022452"/>
    </source>
</evidence>
<name>A0A1V2JWG2_PSECE</name>
<dbReference type="GO" id="GO:0015562">
    <property type="term" value="F:efflux transmembrane transporter activity"/>
    <property type="evidence" value="ECO:0007669"/>
    <property type="project" value="InterPro"/>
</dbReference>
<keyword evidence="7" id="KW-0998">Cell outer membrane</keyword>
<dbReference type="Gene3D" id="1.20.1600.10">
    <property type="entry name" value="Outer membrane efflux proteins (OEP)"/>
    <property type="match status" value="1"/>
</dbReference>
<dbReference type="InterPro" id="IPR010131">
    <property type="entry name" value="MdtP/NodT-like"/>
</dbReference>
<feature type="chain" id="PRO_5010604521" evidence="9">
    <location>
        <begin position="24"/>
        <end position="470"/>
    </location>
</feature>
<keyword evidence="6 9" id="KW-0564">Palmitate</keyword>
<keyword evidence="3 9" id="KW-1134">Transmembrane beta strand</keyword>
<dbReference type="AlphaFoldDB" id="A0A1V2JWG2"/>
<dbReference type="PROSITE" id="PS51257">
    <property type="entry name" value="PROKAR_LIPOPROTEIN"/>
    <property type="match status" value="1"/>
</dbReference>
<reference evidence="10 11" key="1">
    <citation type="submission" date="2016-10" db="EMBL/GenBank/DDBJ databases">
        <title>Pseudomonas lactis sp. nov. and Pseudomonas paralactis sp. nov., isolated from bovine raw milk.</title>
        <authorList>
            <person name="Von Neubeck M."/>
            <person name="Huptas C."/>
            <person name="Glueck C."/>
            <person name="Krewinkel M."/>
            <person name="Stoeckel M."/>
            <person name="Stressler T."/>
            <person name="Fischer L."/>
            <person name="Hinrichs J."/>
            <person name="Scherer S."/>
            <person name="Wenning M."/>
        </authorList>
    </citation>
    <scope>NUCLEOTIDE SEQUENCE [LARGE SCALE GENOMIC DNA]</scope>
    <source>
        <strain evidence="10 11">DSM 17516</strain>
    </source>
</reference>
<evidence type="ECO:0000256" key="2">
    <source>
        <dbReference type="ARBA" id="ARBA00007613"/>
    </source>
</evidence>
<comment type="subcellular location">
    <subcellularLocation>
        <location evidence="1 9">Cell outer membrane</location>
        <topology evidence="1 9">Lipid-anchor</topology>
    </subcellularLocation>
</comment>
<keyword evidence="8 9" id="KW-0449">Lipoprotein</keyword>
<gene>
    <name evidence="10" type="ORF">BLL36_28385</name>
</gene>
<evidence type="ECO:0000256" key="8">
    <source>
        <dbReference type="ARBA" id="ARBA00023288"/>
    </source>
</evidence>
<evidence type="ECO:0000256" key="9">
    <source>
        <dbReference type="RuleBase" id="RU362097"/>
    </source>
</evidence>
<dbReference type="GO" id="GO:0009279">
    <property type="term" value="C:cell outer membrane"/>
    <property type="evidence" value="ECO:0007669"/>
    <property type="project" value="UniProtKB-SubCell"/>
</dbReference>
<evidence type="ECO:0000256" key="5">
    <source>
        <dbReference type="ARBA" id="ARBA00023136"/>
    </source>
</evidence>
<proteinExistence type="inferred from homology"/>
<dbReference type="EMBL" id="MNPW01000023">
    <property type="protein sequence ID" value="ONH49739.1"/>
    <property type="molecule type" value="Genomic_DNA"/>
</dbReference>
<dbReference type="PANTHER" id="PTHR30203">
    <property type="entry name" value="OUTER MEMBRANE CATION EFFLUX PROTEIN"/>
    <property type="match status" value="1"/>
</dbReference>
<dbReference type="SUPFAM" id="SSF56954">
    <property type="entry name" value="Outer membrane efflux proteins (OEP)"/>
    <property type="match status" value="1"/>
</dbReference>
<dbReference type="Pfam" id="PF02321">
    <property type="entry name" value="OEP"/>
    <property type="match status" value="2"/>
</dbReference>